<organism evidence="1 2">
    <name type="scientific">Symbiodinium pilosum</name>
    <name type="common">Dinoflagellate</name>
    <dbReference type="NCBI Taxonomy" id="2952"/>
    <lineage>
        <taxon>Eukaryota</taxon>
        <taxon>Sar</taxon>
        <taxon>Alveolata</taxon>
        <taxon>Dinophyceae</taxon>
        <taxon>Suessiales</taxon>
        <taxon>Symbiodiniaceae</taxon>
        <taxon>Symbiodinium</taxon>
    </lineage>
</organism>
<protein>
    <submittedName>
        <fullName evidence="1">Uncharacterized protein</fullName>
    </submittedName>
</protein>
<dbReference type="AlphaFoldDB" id="A0A812SUU3"/>
<name>A0A812SUU3_SYMPI</name>
<accession>A0A812SUU3</accession>
<dbReference type="Proteomes" id="UP000649617">
    <property type="component" value="Unassembled WGS sequence"/>
</dbReference>
<feature type="non-terminal residue" evidence="1">
    <location>
        <position position="1"/>
    </location>
</feature>
<gene>
    <name evidence="1" type="ORF">SPIL2461_LOCUS12674</name>
</gene>
<dbReference type="EMBL" id="CAJNIZ010026427">
    <property type="protein sequence ID" value="CAE7491688.1"/>
    <property type="molecule type" value="Genomic_DNA"/>
</dbReference>
<proteinExistence type="predicted"/>
<evidence type="ECO:0000313" key="1">
    <source>
        <dbReference type="EMBL" id="CAE7491688.1"/>
    </source>
</evidence>
<comment type="caution">
    <text evidence="1">The sequence shown here is derived from an EMBL/GenBank/DDBJ whole genome shotgun (WGS) entry which is preliminary data.</text>
</comment>
<sequence>VSGRCCINSTLTWSAQLAVLTLPSLKELVARVCARSKDVLKGMTDSAAQEFQQALLEELHELISSGTDLMRKRFSPSHYPEVQQWLKQGYKVREVVATPLQGDECTIS</sequence>
<dbReference type="OrthoDB" id="10495956at2759"/>
<evidence type="ECO:0000313" key="2">
    <source>
        <dbReference type="Proteomes" id="UP000649617"/>
    </source>
</evidence>
<keyword evidence="2" id="KW-1185">Reference proteome</keyword>
<reference evidence="1" key="1">
    <citation type="submission" date="2021-02" db="EMBL/GenBank/DDBJ databases">
        <authorList>
            <person name="Dougan E. K."/>
            <person name="Rhodes N."/>
            <person name="Thang M."/>
            <person name="Chan C."/>
        </authorList>
    </citation>
    <scope>NUCLEOTIDE SEQUENCE</scope>
</reference>